<feature type="domain" description="UvrD-like helicase ATP-binding" evidence="6">
    <location>
        <begin position="531"/>
        <end position="884"/>
    </location>
</feature>
<dbReference type="GeneID" id="83179154"/>
<dbReference type="PANTHER" id="PTHR21529">
    <property type="entry name" value="MAMMARY TURMOR VIRUS RECEPTOR HOMOLOG 1, 2 MTVR1, 2"/>
    <property type="match status" value="1"/>
</dbReference>
<dbReference type="SUPFAM" id="SSF52540">
    <property type="entry name" value="P-loop containing nucleoside triphosphate hydrolases"/>
    <property type="match status" value="1"/>
</dbReference>
<dbReference type="Gene3D" id="3.40.50.300">
    <property type="entry name" value="P-loop containing nucleotide triphosphate hydrolases"/>
    <property type="match status" value="2"/>
</dbReference>
<dbReference type="Pfam" id="PF00580">
    <property type="entry name" value="UvrD-helicase"/>
    <property type="match status" value="1"/>
</dbReference>
<dbReference type="Proteomes" id="UP001150904">
    <property type="component" value="Unassembled WGS sequence"/>
</dbReference>
<keyword evidence="8" id="KW-1185">Reference proteome</keyword>
<dbReference type="InterPro" id="IPR027417">
    <property type="entry name" value="P-loop_NTPase"/>
</dbReference>
<dbReference type="SUPFAM" id="SSF48452">
    <property type="entry name" value="TPR-like"/>
    <property type="match status" value="1"/>
</dbReference>
<keyword evidence="4 5" id="KW-0067">ATP-binding</keyword>
<dbReference type="Gene3D" id="1.25.40.10">
    <property type="entry name" value="Tetratricopeptide repeat domain"/>
    <property type="match status" value="1"/>
</dbReference>
<protein>
    <recommendedName>
        <fullName evidence="6">UvrD-like helicase ATP-binding domain-containing protein</fullName>
    </recommendedName>
</protein>
<accession>A0A9W9SZL5</accession>
<keyword evidence="3 5" id="KW-0347">Helicase</keyword>
<evidence type="ECO:0000256" key="3">
    <source>
        <dbReference type="ARBA" id="ARBA00022806"/>
    </source>
</evidence>
<dbReference type="PROSITE" id="PS51198">
    <property type="entry name" value="UVRD_HELICASE_ATP_BIND"/>
    <property type="match status" value="1"/>
</dbReference>
<evidence type="ECO:0000256" key="4">
    <source>
        <dbReference type="ARBA" id="ARBA00022840"/>
    </source>
</evidence>
<name>A0A9W9SZL5_9EURO</name>
<evidence type="ECO:0000256" key="1">
    <source>
        <dbReference type="ARBA" id="ARBA00022741"/>
    </source>
</evidence>
<feature type="binding site" evidence="5">
    <location>
        <begin position="552"/>
        <end position="559"/>
    </location>
    <ligand>
        <name>ATP</name>
        <dbReference type="ChEBI" id="CHEBI:30616"/>
    </ligand>
</feature>
<proteinExistence type="predicted"/>
<sequence>MEPPLPPFLTLLMQKTEPGLHEYNHLLSNIDKYYTHLEAGMENEALRDQILLNPTRTISRLQKSFNLLKNQKLSAAVAEEIFKTIVKTLVNSPDHMLTREQAIQLVGSSLPVITRYPGAYLQLVADLLLAYEGMFEYMVADEKYCSAMKPWLLSKKTYLDIQILTKIAERLIAMCESCSGHGVSNVAESWHKARTLLSSLNSLIDSHHNGNQKVCRKEDIPPVEKMRALNPDDKKSNRVRTVQTQRSSFKIPPPVLEGLEALNGPNISSAGQLVHALDFIQNETTPELLHKALESFPCRVCLERLTGTATTFSDPADDVSRLALSNSHSIDIFGKKVGLWKVLVSDAATKNAKKLARTGSFSRVEMKLRELASGAWKGKDLSHRIGSKKQKQEMLVPVLQARVSRTVSILWQVDVGFEHQFPNVQQQIVKIWQITNSDDEVDAAINHIISLQSYYSPEAISLCQKRPGQQLDGIFFPNKLGFVQESHTTGKPVGAAKVDHALIEMSNKFYNVTEPFLKSIVSTTGREEFPFDLSPEEIKIVGHFDTSSLILGRSGTGKTTCLLFKILAKYRVRQAMPDEKSIRQLLLTRSPFLAAKLQAYVRSLIDTQSEKGLNEGPSHNEKPESFFALKDEDFPFVCTYDEFLDLLENTFRRANRQDFLGNSRPRTKCTNSDLSALDKPRVIDFNVFKTEYWSCLSGIAPSGCSPELLFAEIMGVIKGSGISASTLMPLTRAEYLSKSSKVSPAFASEAEREKVYQSFERYERQKKQRNQIDELDRVSDLLKLLKGNSSLETLIRQCFEEVYVDEIQDLRCLDIVLLLSCLCDARGIHLAGDTAQCISKDSAFRFPEIKALFYDYYELISKELNQPSIAKPVQFMLAKNYRSHQGILSFASWVMAMLWNGFPETIDKLDPEIGQTGGPKPIIFAGFDSSILSAKMIGLVKLNDQVADFGAEQVILVRDEASKDKLQAQIGEIALVLTILESKGMEFDDVLIYDFFGASELGSSYRCLHLLAHGQRAKFDSQRHAALCSELKHLYVAVTRARKQLWFMETVENSTDPILQALSNDGEIQLAELVRKNDQDVATKVKVLRAGGSVDPDRWLKRAAHLLHQKNFADALFCFKKANDPRGIAHAQAWLHEQEGRSRRAANDIEGSTASYEKAIVLFLELGLFSDTADCYQALGRYDKAGETWRNQGQLPKAAAFYEKGGHFREASDCFHLSGEYEQAIEVLRRGDEFDEIIHYIKRHGRSLNPNTLHRYSRLCNILLKQGRISTELRETTISLLGSDVEKLAFFKEFEMFDQMRSLYKDRRRWFEYYELSVAVGDLPGAMDTLLTQKLLPVIDKKTAEYILHYTMAETLLSHRGITESRPELEKDLLQSSRSTPLERTSLQWLDIFNLIDQFEEKDAQASYRSLVVSPILIDFFCLFAVAYHTEIKLLDRSKLMHLPMDIINHASRLIQNKESGDMQLSVDGLMLLCGLWSSPKNSTQMMMLPWSPLKTYGAQLPEDNSPGNLLSQARIWIQEKFSNALVRFEGCAFNLFKELFPKRCGAFLVRGSCIKARMGECNLFHEKPSYNDCFLKLTCLLNVSEVFNRLSILYYQRDMPDSFSQPFLGMRRRWLQLLLDELIFVTPYEHSPEAIVKVRTMLQNNPMFFATTSNLENLLFYRIKEEWYQIHSFSGILQQVQIAQFLGPWVALSYIRALAKKKSYILYRHRSGTHPLKNSFNAVLVVDQIRWAIAEGRITDFVRQSLSGAYINADSNLQYSRVREFLICMERAETSALSNFHSVITVIEFVSTFVLCLVNPNNAIVVPWSWAVQYLPALYAAPVHRNHVIPESDRLLQLGLLKAIVMSFCNIADTLAHAVTCHDFSFQVLGRKSSPSVQKKRIFDYLTTILLNLASHPVAPRGLAEIWEKAQMVVTTVAPPSFAPPSTFDKLRESVMREYVGYNGKDRLQVVCLDDNVKCPTFLRGFLATPDGHVKLGTLLESSSAEDKNVPTTLGKDASEADEYTCHELEIITRLQRRWRRVMKALADARYLRQSVEGQIFLQLFGLCHQRFNTLPGSARISTREKIHLRKLLFTDGVEILVELDNLGTSLRRLKEHWRYRLENPRVTAEEIEALDMVHGQIRPMETKLSDIALTWSLKGLSTSIVMASAKSHGEKAREAQRIIWTVKHEIEVVRSQINGVGKLDSARSY</sequence>
<dbReference type="GO" id="GO:0016787">
    <property type="term" value="F:hydrolase activity"/>
    <property type="evidence" value="ECO:0007669"/>
    <property type="project" value="UniProtKB-UniRule"/>
</dbReference>
<evidence type="ECO:0000259" key="6">
    <source>
        <dbReference type="PROSITE" id="PS51198"/>
    </source>
</evidence>
<dbReference type="OrthoDB" id="3156807at2759"/>
<dbReference type="InterPro" id="IPR011990">
    <property type="entry name" value="TPR-like_helical_dom_sf"/>
</dbReference>
<keyword evidence="2 5" id="KW-0378">Hydrolase</keyword>
<reference evidence="7" key="1">
    <citation type="submission" date="2022-12" db="EMBL/GenBank/DDBJ databases">
        <authorList>
            <person name="Petersen C."/>
        </authorList>
    </citation>
    <scope>NUCLEOTIDE SEQUENCE</scope>
    <source>
        <strain evidence="7">IBT 15544</strain>
    </source>
</reference>
<dbReference type="InterPro" id="IPR039904">
    <property type="entry name" value="TRANK1"/>
</dbReference>
<organism evidence="7 8">
    <name type="scientific">Penicillium cinerascens</name>
    <dbReference type="NCBI Taxonomy" id="70096"/>
    <lineage>
        <taxon>Eukaryota</taxon>
        <taxon>Fungi</taxon>
        <taxon>Dikarya</taxon>
        <taxon>Ascomycota</taxon>
        <taxon>Pezizomycotina</taxon>
        <taxon>Eurotiomycetes</taxon>
        <taxon>Eurotiomycetidae</taxon>
        <taxon>Eurotiales</taxon>
        <taxon>Aspergillaceae</taxon>
        <taxon>Penicillium</taxon>
    </lineage>
</organism>
<dbReference type="GO" id="GO:0004386">
    <property type="term" value="F:helicase activity"/>
    <property type="evidence" value="ECO:0007669"/>
    <property type="project" value="UniProtKB-UniRule"/>
</dbReference>
<evidence type="ECO:0000313" key="7">
    <source>
        <dbReference type="EMBL" id="KAJ5203912.1"/>
    </source>
</evidence>
<evidence type="ECO:0000313" key="8">
    <source>
        <dbReference type="Proteomes" id="UP001150904"/>
    </source>
</evidence>
<gene>
    <name evidence="7" type="ORF">N7498_004791</name>
</gene>
<comment type="caution">
    <text evidence="7">The sequence shown here is derived from an EMBL/GenBank/DDBJ whole genome shotgun (WGS) entry which is preliminary data.</text>
</comment>
<evidence type="ECO:0000256" key="2">
    <source>
        <dbReference type="ARBA" id="ARBA00022801"/>
    </source>
</evidence>
<evidence type="ECO:0000256" key="5">
    <source>
        <dbReference type="PROSITE-ProRule" id="PRU00560"/>
    </source>
</evidence>
<dbReference type="EMBL" id="JAPQKR010000012">
    <property type="protein sequence ID" value="KAJ5203912.1"/>
    <property type="molecule type" value="Genomic_DNA"/>
</dbReference>
<keyword evidence="1 5" id="KW-0547">Nucleotide-binding</keyword>
<dbReference type="RefSeq" id="XP_058308391.1">
    <property type="nucleotide sequence ID" value="XM_058451853.1"/>
</dbReference>
<dbReference type="GO" id="GO:0005524">
    <property type="term" value="F:ATP binding"/>
    <property type="evidence" value="ECO:0007669"/>
    <property type="project" value="UniProtKB-UniRule"/>
</dbReference>
<dbReference type="InterPro" id="IPR014016">
    <property type="entry name" value="UvrD-like_ATP-bd"/>
</dbReference>
<reference evidence="7" key="2">
    <citation type="journal article" date="2023" name="IMA Fungus">
        <title>Comparative genomic study of the Penicillium genus elucidates a diverse pangenome and 15 lateral gene transfer events.</title>
        <authorList>
            <person name="Petersen C."/>
            <person name="Sorensen T."/>
            <person name="Nielsen M.R."/>
            <person name="Sondergaard T.E."/>
            <person name="Sorensen J.L."/>
            <person name="Fitzpatrick D.A."/>
            <person name="Frisvad J.C."/>
            <person name="Nielsen K.L."/>
        </authorList>
    </citation>
    <scope>NUCLEOTIDE SEQUENCE</scope>
    <source>
        <strain evidence="7">IBT 15544</strain>
    </source>
</reference>
<dbReference type="PANTHER" id="PTHR21529:SF4">
    <property type="entry name" value="TPR AND ANKYRIN REPEAT-CONTAINING PROTEIN 1"/>
    <property type="match status" value="1"/>
</dbReference>